<keyword evidence="1" id="KW-1133">Transmembrane helix</keyword>
<name>A0A2I0AWI8_9ASPA</name>
<dbReference type="Proteomes" id="UP000236161">
    <property type="component" value="Unassembled WGS sequence"/>
</dbReference>
<reference evidence="2 3" key="1">
    <citation type="journal article" date="2017" name="Nature">
        <title>The Apostasia genome and the evolution of orchids.</title>
        <authorList>
            <person name="Zhang G.Q."/>
            <person name="Liu K.W."/>
            <person name="Li Z."/>
            <person name="Lohaus R."/>
            <person name="Hsiao Y.Y."/>
            <person name="Niu S.C."/>
            <person name="Wang J.Y."/>
            <person name="Lin Y.C."/>
            <person name="Xu Q."/>
            <person name="Chen L.J."/>
            <person name="Yoshida K."/>
            <person name="Fujiwara S."/>
            <person name="Wang Z.W."/>
            <person name="Zhang Y.Q."/>
            <person name="Mitsuda N."/>
            <person name="Wang M."/>
            <person name="Liu G.H."/>
            <person name="Pecoraro L."/>
            <person name="Huang H.X."/>
            <person name="Xiao X.J."/>
            <person name="Lin M."/>
            <person name="Wu X.Y."/>
            <person name="Wu W.L."/>
            <person name="Chen Y.Y."/>
            <person name="Chang S.B."/>
            <person name="Sakamoto S."/>
            <person name="Ohme-Takagi M."/>
            <person name="Yagi M."/>
            <person name="Zeng S.J."/>
            <person name="Shen C.Y."/>
            <person name="Yeh C.M."/>
            <person name="Luo Y.B."/>
            <person name="Tsai W.C."/>
            <person name="Van de Peer Y."/>
            <person name="Liu Z.J."/>
        </authorList>
    </citation>
    <scope>NUCLEOTIDE SEQUENCE [LARGE SCALE GENOMIC DNA]</scope>
    <source>
        <strain evidence="3">cv. Shenzhen</strain>
        <tissue evidence="2">Stem</tissue>
    </source>
</reference>
<evidence type="ECO:0000313" key="2">
    <source>
        <dbReference type="EMBL" id="PKA59912.1"/>
    </source>
</evidence>
<dbReference type="AlphaFoldDB" id="A0A2I0AWI8"/>
<feature type="transmembrane region" description="Helical" evidence="1">
    <location>
        <begin position="67"/>
        <end position="86"/>
    </location>
</feature>
<evidence type="ECO:0000313" key="3">
    <source>
        <dbReference type="Proteomes" id="UP000236161"/>
    </source>
</evidence>
<protein>
    <submittedName>
        <fullName evidence="2">Uncharacterized protein</fullName>
    </submittedName>
</protein>
<gene>
    <name evidence="2" type="ORF">AXF42_Ash015970</name>
</gene>
<keyword evidence="1" id="KW-0472">Membrane</keyword>
<keyword evidence="1" id="KW-0812">Transmembrane</keyword>
<evidence type="ECO:0000256" key="1">
    <source>
        <dbReference type="SAM" id="Phobius"/>
    </source>
</evidence>
<organism evidence="2 3">
    <name type="scientific">Apostasia shenzhenica</name>
    <dbReference type="NCBI Taxonomy" id="1088818"/>
    <lineage>
        <taxon>Eukaryota</taxon>
        <taxon>Viridiplantae</taxon>
        <taxon>Streptophyta</taxon>
        <taxon>Embryophyta</taxon>
        <taxon>Tracheophyta</taxon>
        <taxon>Spermatophyta</taxon>
        <taxon>Magnoliopsida</taxon>
        <taxon>Liliopsida</taxon>
        <taxon>Asparagales</taxon>
        <taxon>Orchidaceae</taxon>
        <taxon>Apostasioideae</taxon>
        <taxon>Apostasia</taxon>
    </lineage>
</organism>
<proteinExistence type="predicted"/>
<accession>A0A2I0AWI8</accession>
<dbReference type="EMBL" id="KZ451943">
    <property type="protein sequence ID" value="PKA59912.1"/>
    <property type="molecule type" value="Genomic_DNA"/>
</dbReference>
<keyword evidence="3" id="KW-1185">Reference proteome</keyword>
<sequence>MAASQSPARLSAVSMAERPRHHVTCSDVDFTRQVPAKLSNLVYLDAINAYQNNDATKLTRQIHKVTNSSRILTCCLLLMTIFYLALG</sequence>